<sequence length="504" mass="56376">MALEIGVDPMGSAAVAPAAVAPAASLKHAPRERARAEWRATSQLRDTAPDWWDVPQPVCEAADTFDTTLEQHVHRTKALLRMRQRDTRSRSVARIDEALRTATALVFATRYIAPWTAEEEAVVVTRTPRAAPPVGMALGEPSNWWPSLWEPRQRWCDARDFFDATPVKQKRFELDWDDALHDLKLVANELCSEAEWLYPLFYSYASLDGAMHSIGFNSWAKLVEDLELADQKSAFAKRRDLDTLFIALNATSTLGKAKGPSNAPSRAGVGKDERKRLSRVEFLGALVHVAILRYIKSRVLTDVSEALHCLLEHVHKRVRPETCVDPDRFRAEHCYTKDVTAELARREPLLHMIFDRLSNLGGISGPHGGDASLMSFGEWEALIKGLDFVGVDLSERDVLLTFLWSRMAVINGRTERGALKESGLPFEGFIEALCRIAVLKALPTDDEIAKSSCASVGQYLTMLRAEDEARIATDLEYEMQGEQPELTDKAVTDWIRNKSIKAAQ</sequence>
<organism evidence="1 2">
    <name type="scientific">Chrysochromulina tobinii</name>
    <dbReference type="NCBI Taxonomy" id="1460289"/>
    <lineage>
        <taxon>Eukaryota</taxon>
        <taxon>Haptista</taxon>
        <taxon>Haptophyta</taxon>
        <taxon>Prymnesiophyceae</taxon>
        <taxon>Prymnesiales</taxon>
        <taxon>Chrysochromulinaceae</taxon>
        <taxon>Chrysochromulina</taxon>
    </lineage>
</organism>
<name>A0A0M0JFZ7_9EUKA</name>
<evidence type="ECO:0000313" key="1">
    <source>
        <dbReference type="EMBL" id="KOO25380.1"/>
    </source>
</evidence>
<keyword evidence="1" id="KW-0282">Flagellum</keyword>
<evidence type="ECO:0000313" key="2">
    <source>
        <dbReference type="Proteomes" id="UP000037460"/>
    </source>
</evidence>
<dbReference type="EMBL" id="JWZX01002982">
    <property type="protein sequence ID" value="KOO25380.1"/>
    <property type="molecule type" value="Genomic_DNA"/>
</dbReference>
<keyword evidence="1" id="KW-0966">Cell projection</keyword>
<dbReference type="Proteomes" id="UP000037460">
    <property type="component" value="Unassembled WGS sequence"/>
</dbReference>
<reference evidence="2" key="1">
    <citation type="journal article" date="2015" name="PLoS Genet.">
        <title>Genome Sequence and Transcriptome Analyses of Chrysochromulina tobin: Metabolic Tools for Enhanced Algal Fitness in the Prominent Order Prymnesiales (Haptophyceae).</title>
        <authorList>
            <person name="Hovde B.T."/>
            <person name="Deodato C.R."/>
            <person name="Hunsperger H.M."/>
            <person name="Ryken S.A."/>
            <person name="Yost W."/>
            <person name="Jha R.K."/>
            <person name="Patterson J."/>
            <person name="Monnat R.J. Jr."/>
            <person name="Barlow S.B."/>
            <person name="Starkenburg S.R."/>
            <person name="Cattolico R.A."/>
        </authorList>
    </citation>
    <scope>NUCLEOTIDE SEQUENCE</scope>
    <source>
        <strain evidence="2">CCMP291</strain>
    </source>
</reference>
<keyword evidence="1" id="KW-0969">Cilium</keyword>
<keyword evidence="2" id="KW-1185">Reference proteome</keyword>
<dbReference type="OrthoDB" id="120976at2759"/>
<dbReference type="AlphaFoldDB" id="A0A0M0JFZ7"/>
<accession>A0A0M0JFZ7</accession>
<comment type="caution">
    <text evidence="1">The sequence shown here is derived from an EMBL/GenBank/DDBJ whole genome shotgun (WGS) entry which is preliminary data.</text>
</comment>
<gene>
    <name evidence="1" type="ORF">Ctob_012271</name>
</gene>
<proteinExistence type="predicted"/>
<protein>
    <submittedName>
        <fullName evidence="1">Flagellar associated protein</fullName>
    </submittedName>
</protein>